<dbReference type="Proteomes" id="UP001231189">
    <property type="component" value="Unassembled WGS sequence"/>
</dbReference>
<dbReference type="AlphaFoldDB" id="A0AAD8U742"/>
<organism evidence="2 3">
    <name type="scientific">Lolium multiflorum</name>
    <name type="common">Italian ryegrass</name>
    <name type="synonym">Lolium perenne subsp. multiflorum</name>
    <dbReference type="NCBI Taxonomy" id="4521"/>
    <lineage>
        <taxon>Eukaryota</taxon>
        <taxon>Viridiplantae</taxon>
        <taxon>Streptophyta</taxon>
        <taxon>Embryophyta</taxon>
        <taxon>Tracheophyta</taxon>
        <taxon>Spermatophyta</taxon>
        <taxon>Magnoliopsida</taxon>
        <taxon>Liliopsida</taxon>
        <taxon>Poales</taxon>
        <taxon>Poaceae</taxon>
        <taxon>BOP clade</taxon>
        <taxon>Pooideae</taxon>
        <taxon>Poodae</taxon>
        <taxon>Poeae</taxon>
        <taxon>Poeae Chloroplast Group 2 (Poeae type)</taxon>
        <taxon>Loliodinae</taxon>
        <taxon>Loliinae</taxon>
        <taxon>Lolium</taxon>
    </lineage>
</organism>
<evidence type="ECO:0000256" key="1">
    <source>
        <dbReference type="SAM" id="MobiDB-lite"/>
    </source>
</evidence>
<dbReference type="InterPro" id="IPR029058">
    <property type="entry name" value="AB_hydrolase_fold"/>
</dbReference>
<proteinExistence type="predicted"/>
<evidence type="ECO:0000313" key="2">
    <source>
        <dbReference type="EMBL" id="KAK1699113.1"/>
    </source>
</evidence>
<evidence type="ECO:0008006" key="4">
    <source>
        <dbReference type="Google" id="ProtNLM"/>
    </source>
</evidence>
<dbReference type="SUPFAM" id="SSF53474">
    <property type="entry name" value="alpha/beta-Hydrolases"/>
    <property type="match status" value="1"/>
</dbReference>
<protein>
    <recommendedName>
        <fullName evidence="4">Alpha/beta hydrolase fold-3 domain-containing protein</fullName>
    </recommendedName>
</protein>
<dbReference type="Gene3D" id="3.40.50.1820">
    <property type="entry name" value="alpha/beta hydrolase"/>
    <property type="match status" value="1"/>
</dbReference>
<gene>
    <name evidence="2" type="ORF">QYE76_015810</name>
</gene>
<feature type="region of interest" description="Disordered" evidence="1">
    <location>
        <begin position="91"/>
        <end position="110"/>
    </location>
</feature>
<name>A0AAD8U742_LOLMU</name>
<accession>A0AAD8U742</accession>
<reference evidence="2" key="1">
    <citation type="submission" date="2023-07" db="EMBL/GenBank/DDBJ databases">
        <title>A chromosome-level genome assembly of Lolium multiflorum.</title>
        <authorList>
            <person name="Chen Y."/>
            <person name="Copetti D."/>
            <person name="Kolliker R."/>
            <person name="Studer B."/>
        </authorList>
    </citation>
    <scope>NUCLEOTIDE SEQUENCE</scope>
    <source>
        <strain evidence="2">02402/16</strain>
        <tissue evidence="2">Leaf</tissue>
    </source>
</reference>
<keyword evidence="3" id="KW-1185">Reference proteome</keyword>
<dbReference type="EMBL" id="JAUUTY010000001">
    <property type="protein sequence ID" value="KAK1699113.1"/>
    <property type="molecule type" value="Genomic_DNA"/>
</dbReference>
<comment type="caution">
    <text evidence="2">The sequence shown here is derived from an EMBL/GenBank/DDBJ whole genome shotgun (WGS) entry which is preliminary data.</text>
</comment>
<sequence>MPARTTCRAASGRRIKATVARYVPTQAGASWAAGESVRVAIGGRSLLLPYTSRVERGDRGGGGGRRFNSLARDPGGAWAVWAGAKTWDGGSARARSARTPAVTEEREAPPCDPRCPLHVGFDGHGEEPSKRDVVVDRATGVWARLYAPAAAAGKVPVVVYFHGDGFCVGSAAWSFYHEFRPSFPRGRAAP</sequence>
<evidence type="ECO:0000313" key="3">
    <source>
        <dbReference type="Proteomes" id="UP001231189"/>
    </source>
</evidence>